<evidence type="ECO:0008006" key="4">
    <source>
        <dbReference type="Google" id="ProtNLM"/>
    </source>
</evidence>
<dbReference type="EMBL" id="MU151533">
    <property type="protein sequence ID" value="KAF9443005.1"/>
    <property type="molecule type" value="Genomic_DNA"/>
</dbReference>
<feature type="signal peptide" evidence="1">
    <location>
        <begin position="1"/>
        <end position="19"/>
    </location>
</feature>
<dbReference type="Proteomes" id="UP000807342">
    <property type="component" value="Unassembled WGS sequence"/>
</dbReference>
<protein>
    <recommendedName>
        <fullName evidence="4">Glycoside hydrolase family 13 protein</fullName>
    </recommendedName>
</protein>
<dbReference type="OrthoDB" id="2369382at2759"/>
<dbReference type="AlphaFoldDB" id="A0A9P6BYY9"/>
<comment type="caution">
    <text evidence="2">The sequence shown here is derived from an EMBL/GenBank/DDBJ whole genome shotgun (WGS) entry which is preliminary data.</text>
</comment>
<keyword evidence="1" id="KW-0732">Signal</keyword>
<name>A0A9P6BYY9_9AGAR</name>
<evidence type="ECO:0000313" key="3">
    <source>
        <dbReference type="Proteomes" id="UP000807342"/>
    </source>
</evidence>
<proteinExistence type="predicted"/>
<accession>A0A9P6BYY9</accession>
<evidence type="ECO:0000256" key="1">
    <source>
        <dbReference type="SAM" id="SignalP"/>
    </source>
</evidence>
<keyword evidence="3" id="KW-1185">Reference proteome</keyword>
<reference evidence="2" key="1">
    <citation type="submission" date="2020-11" db="EMBL/GenBank/DDBJ databases">
        <authorList>
            <consortium name="DOE Joint Genome Institute"/>
            <person name="Ahrendt S."/>
            <person name="Riley R."/>
            <person name="Andreopoulos W."/>
            <person name="Labutti K."/>
            <person name="Pangilinan J."/>
            <person name="Ruiz-Duenas F.J."/>
            <person name="Barrasa J.M."/>
            <person name="Sanchez-Garcia M."/>
            <person name="Camarero S."/>
            <person name="Miyauchi S."/>
            <person name="Serrano A."/>
            <person name="Linde D."/>
            <person name="Babiker R."/>
            <person name="Drula E."/>
            <person name="Ayuso-Fernandez I."/>
            <person name="Pacheco R."/>
            <person name="Padilla G."/>
            <person name="Ferreira P."/>
            <person name="Barriuso J."/>
            <person name="Kellner H."/>
            <person name="Castanera R."/>
            <person name="Alfaro M."/>
            <person name="Ramirez L."/>
            <person name="Pisabarro A.G."/>
            <person name="Kuo A."/>
            <person name="Tritt A."/>
            <person name="Lipzen A."/>
            <person name="He G."/>
            <person name="Yan M."/>
            <person name="Ng V."/>
            <person name="Cullen D."/>
            <person name="Martin F."/>
            <person name="Rosso M.-N."/>
            <person name="Henrissat B."/>
            <person name="Hibbett D."/>
            <person name="Martinez A.T."/>
            <person name="Grigoriev I.V."/>
        </authorList>
    </citation>
    <scope>NUCLEOTIDE SEQUENCE</scope>
    <source>
        <strain evidence="2">MF-IS2</strain>
    </source>
</reference>
<feature type="chain" id="PRO_5040234426" description="Glycoside hydrolase family 13 protein" evidence="1">
    <location>
        <begin position="20"/>
        <end position="468"/>
    </location>
</feature>
<sequence>MITTILAAVAGVLLPLGLSEGPFVLSNFRPLDAQYVPDTSPLAAATTPNRGSYVYGRICGTFDLMTCPGGIDPNNTAIPPSIVGIFNSIPHGSFSMQYRQFFQGDPARVRNFSQSMERAAQTFILCKDSFAVDGLIVDMSSGHPGVGFWNQTLPNVTNGATWTQDILWLEPVTECVNTNLTFDYILDSYIPNASVEHYNLTDHGGFSNLTRVQPILNRDGQHIDLIQHAYKGAVWSNLYALLYLNGTRESSFVGATYPLNSSSSLFSDSLGKVSFLSLSYLNTSGSDIEVTCEGYGGQDTANVTNVHVNCGIFLRPPLRTDGGDPRLSDLGSKWSQNTYSCSSATHASIQRVTFSTNSSSDLQSLQITRTLSGPDVLWATEKTDMKIADVDLFWGWVDDQYENNTSLWTVRAPSFYLPAGGTSMWGTFPEGYPAGAHVGAWGTICKSLSLSQGDTAADYSGRTDFAIL</sequence>
<organism evidence="2 3">
    <name type="scientific">Macrolepiota fuliginosa MF-IS2</name>
    <dbReference type="NCBI Taxonomy" id="1400762"/>
    <lineage>
        <taxon>Eukaryota</taxon>
        <taxon>Fungi</taxon>
        <taxon>Dikarya</taxon>
        <taxon>Basidiomycota</taxon>
        <taxon>Agaricomycotina</taxon>
        <taxon>Agaricomycetes</taxon>
        <taxon>Agaricomycetidae</taxon>
        <taxon>Agaricales</taxon>
        <taxon>Agaricineae</taxon>
        <taxon>Agaricaceae</taxon>
        <taxon>Macrolepiota</taxon>
    </lineage>
</organism>
<evidence type="ECO:0000313" key="2">
    <source>
        <dbReference type="EMBL" id="KAF9443005.1"/>
    </source>
</evidence>
<gene>
    <name evidence="2" type="ORF">P691DRAFT_764685</name>
</gene>